<accession>H3A113</accession>
<dbReference type="Ensembl" id="ENSLACT00000003364.1">
    <property type="protein sequence ID" value="ENSLACP00000003334.1"/>
    <property type="gene ID" value="ENSLACG00000002982.1"/>
</dbReference>
<dbReference type="eggNOG" id="ENOG502QS6T">
    <property type="taxonomic scope" value="Eukaryota"/>
</dbReference>
<reference evidence="2" key="2">
    <citation type="submission" date="2025-08" db="UniProtKB">
        <authorList>
            <consortium name="Ensembl"/>
        </authorList>
    </citation>
    <scope>IDENTIFICATION</scope>
</reference>
<reference evidence="2" key="3">
    <citation type="submission" date="2025-09" db="UniProtKB">
        <authorList>
            <consortium name="Ensembl"/>
        </authorList>
    </citation>
    <scope>IDENTIFICATION</scope>
</reference>
<evidence type="ECO:0000313" key="2">
    <source>
        <dbReference type="Ensembl" id="ENSLACP00000003334.1"/>
    </source>
</evidence>
<dbReference type="Proteomes" id="UP000008672">
    <property type="component" value="Unassembled WGS sequence"/>
</dbReference>
<dbReference type="OMA" id="ECENLFR"/>
<evidence type="ECO:0000313" key="3">
    <source>
        <dbReference type="Proteomes" id="UP000008672"/>
    </source>
</evidence>
<dbReference type="Bgee" id="ENSLACG00000002982">
    <property type="expression patterns" value="Expressed in chordate pharynx"/>
</dbReference>
<dbReference type="InParanoid" id="H3A113"/>
<reference evidence="3" key="1">
    <citation type="submission" date="2011-08" db="EMBL/GenBank/DDBJ databases">
        <title>The draft genome of Latimeria chalumnae.</title>
        <authorList>
            <person name="Di Palma F."/>
            <person name="Alfoldi J."/>
            <person name="Johnson J."/>
            <person name="Berlin A."/>
            <person name="Gnerre S."/>
            <person name="Jaffe D."/>
            <person name="MacCallum I."/>
            <person name="Young S."/>
            <person name="Walker B.J."/>
            <person name="Lander E."/>
            <person name="Lindblad-Toh K."/>
        </authorList>
    </citation>
    <scope>NUCLEOTIDE SEQUENCE [LARGE SCALE GENOMIC DNA]</scope>
    <source>
        <strain evidence="3">Wild caught</strain>
    </source>
</reference>
<dbReference type="STRING" id="7897.ENSLACP00000003334"/>
<dbReference type="AlphaFoldDB" id="H3A113"/>
<organism evidence="2 3">
    <name type="scientific">Latimeria chalumnae</name>
    <name type="common">Coelacanth</name>
    <dbReference type="NCBI Taxonomy" id="7897"/>
    <lineage>
        <taxon>Eukaryota</taxon>
        <taxon>Metazoa</taxon>
        <taxon>Chordata</taxon>
        <taxon>Craniata</taxon>
        <taxon>Vertebrata</taxon>
        <taxon>Euteleostomi</taxon>
        <taxon>Coelacanthiformes</taxon>
        <taxon>Coelacanthidae</taxon>
        <taxon>Latimeria</taxon>
    </lineage>
</organism>
<dbReference type="InterPro" id="IPR008906">
    <property type="entry name" value="HATC_C_dom"/>
</dbReference>
<dbReference type="HOGENOM" id="CLU_021316_4_0_1"/>
<keyword evidence="3" id="KW-1185">Reference proteome</keyword>
<protein>
    <recommendedName>
        <fullName evidence="1">HAT C-terminal dimerisation domain-containing protein</fullName>
    </recommendedName>
</protein>
<dbReference type="Pfam" id="PF05699">
    <property type="entry name" value="Dimer_Tnp_hAT"/>
    <property type="match status" value="1"/>
</dbReference>
<dbReference type="PANTHER" id="PTHR45913:SF5">
    <property type="entry name" value="GENERAL TRANSCRIPTION FACTOR II-I REPEAT DOMAIN-CONTAINING PROTEIN 2A-LIKE PROTEIN"/>
    <property type="match status" value="1"/>
</dbReference>
<dbReference type="PANTHER" id="PTHR45913">
    <property type="entry name" value="EPM2A-INTERACTING PROTEIN 1"/>
    <property type="match status" value="1"/>
</dbReference>
<feature type="domain" description="HAT C-terminal dimerisation" evidence="1">
    <location>
        <begin position="75"/>
        <end position="141"/>
    </location>
</feature>
<sequence length="167" mass="19652">TVHFPTLQKQKPASTVEYARECENLFRKFCERFQDLKVKELEFNIFATPFNVEVVNVPENFQHEVIELQSNSELMAKYNNLSLLEFYRLYVDADKFPNLRRHALKIVSLFGTTYCYEQFFSKLSITKNHLRAKLTDDNLENQLRIATSSVPVDITRLTKEKQSQPSH</sequence>
<proteinExistence type="predicted"/>
<dbReference type="EMBL" id="AFYH01243641">
    <property type="status" value="NOT_ANNOTATED_CDS"/>
    <property type="molecule type" value="Genomic_DNA"/>
</dbReference>
<name>H3A113_LATCH</name>
<dbReference type="GeneTree" id="ENSGT00940000163096"/>
<evidence type="ECO:0000259" key="1">
    <source>
        <dbReference type="Pfam" id="PF05699"/>
    </source>
</evidence>
<dbReference type="GO" id="GO:0046983">
    <property type="term" value="F:protein dimerization activity"/>
    <property type="evidence" value="ECO:0007669"/>
    <property type="project" value="InterPro"/>
</dbReference>